<accession>A0A2P6TRZ7</accession>
<proteinExistence type="inferred from homology"/>
<sequence>MPLLGRRRSSASSSGGSATAADTGGHPAAGLEPAGPPTVASQEDVGSGSTASLGRRSRQGGSLLDMAGDHFSWGEIGGAGRPSSAGGLLHFEHQFFNRGKGLWAEERERLKLPALVDTGRHAGRSRVEYRSTTLALGWHLLHRDFFVSMLQTPFMVLASWIAALYMTVYLSWGFIWWLVVRYYPGCLYGATTFVESFVFAIITQMTIGYGNTGPQKCWVAASLICTQSIGNVLLNAVVLGIMFAKVASPKYRAHSIYISDSAVIARRDGILKFMFRVADVRRTQVIEPKLKAFLYTWGEGRYTAEGEFIPVRCEPLDLAYIDGMLLLPLIIEHTIDERSPLCGHTYDSLAAMHAEIVVTFEATTEMGNPFYARQSYLAQEISWGGQFVEIIRKPPAGEADQHYTVALDSFHNVRCPLLEAEDDEEARSQASQNVVHRAKRAVPYPLLGENTLVLSDLLCVRPAAGGRGSSTMELVCRYPSQMLDITARIYLYRWRPVEWCRAHPTLPSFTLHTLECGYMKGTDKLHLRLPQEMVHTISPASPLASWLEPGGLSADADSEIVVVLQCYLYQTSTNRMRQRTYRVGSHVRYGFNFAACVRPPADSRDAKPRVRWSHFFDVEPVGWSEGRRGKPTIHLHASALRHPAVQAYLSRRTTLAAPESHAQTRAQQDRNPTIDRALNTPRSARSWVPPGLAGGAAAWARQPFGPAPREPEEGAAEEEAGLAAEGAAGEAAAGEAAAAAGLVQPEAGSGVLLGEEDEEAAGYVNNTRRRALNEERVQDDLIGGIVLAPLWLGMACKTWHGGEAVLALLPASYALHEMSHCVLLRWLPGYRATYVQWREPLVLAVLLHVMAVLLTLSLSSHTSILHLHGGSSLHLVLVLAAANGSFAHSTYYPFSGFLLPFVAAALPLTLLLQLASSRCLCRRLLEDASSHAPLANLHSIIHFAHSAVVFPFGWPELPQTGTGTLLQPCIQA</sequence>
<name>A0A2P6TRZ7_CHLSO</name>
<dbReference type="GO" id="GO:0005886">
    <property type="term" value="C:plasma membrane"/>
    <property type="evidence" value="ECO:0007669"/>
    <property type="project" value="TreeGrafter"/>
</dbReference>
<dbReference type="InterPro" id="IPR041647">
    <property type="entry name" value="IRK_C"/>
</dbReference>
<evidence type="ECO:0000259" key="15">
    <source>
        <dbReference type="Pfam" id="PF17655"/>
    </source>
</evidence>
<keyword evidence="4 11" id="KW-0812">Transmembrane</keyword>
<keyword evidence="9 13" id="KW-0472">Membrane</keyword>
<keyword evidence="3 11" id="KW-0633">Potassium transport</keyword>
<dbReference type="SUPFAM" id="SSF81296">
    <property type="entry name" value="E set domains"/>
    <property type="match status" value="2"/>
</dbReference>
<keyword evidence="5 11" id="KW-0851">Voltage-gated channel</keyword>
<dbReference type="GO" id="GO:1990573">
    <property type="term" value="P:potassium ion import across plasma membrane"/>
    <property type="evidence" value="ECO:0007669"/>
    <property type="project" value="TreeGrafter"/>
</dbReference>
<dbReference type="EMBL" id="LHPG02000008">
    <property type="protein sequence ID" value="PRW56843.1"/>
    <property type="molecule type" value="Genomic_DNA"/>
</dbReference>
<dbReference type="Proteomes" id="UP000239899">
    <property type="component" value="Unassembled WGS sequence"/>
</dbReference>
<dbReference type="PRINTS" id="PR01320">
    <property type="entry name" value="KIRCHANNEL"/>
</dbReference>
<evidence type="ECO:0000256" key="11">
    <source>
        <dbReference type="RuleBase" id="RU003822"/>
    </source>
</evidence>
<feature type="region of interest" description="Disordered" evidence="12">
    <location>
        <begin position="1"/>
        <end position="59"/>
    </location>
</feature>
<feature type="compositionally biased region" description="Polar residues" evidence="12">
    <location>
        <begin position="661"/>
        <end position="671"/>
    </location>
</feature>
<dbReference type="SUPFAM" id="SSF81324">
    <property type="entry name" value="Voltage-gated potassium channels"/>
    <property type="match status" value="1"/>
</dbReference>
<comment type="caution">
    <text evidence="16">The sequence shown here is derived from an EMBL/GenBank/DDBJ whole genome shotgun (WGS) entry which is preliminary data.</text>
</comment>
<dbReference type="OrthoDB" id="273257at2759"/>
<keyword evidence="6 11" id="KW-0630">Potassium</keyword>
<feature type="domain" description="Potassium channel inwardly rectifying transmembrane" evidence="14">
    <location>
        <begin position="143"/>
        <end position="249"/>
    </location>
</feature>
<reference evidence="16 17" key="1">
    <citation type="journal article" date="2018" name="Plant J.">
        <title>Genome sequences of Chlorella sorokiniana UTEX 1602 and Micractinium conductrix SAG 241.80: implications to maltose excretion by a green alga.</title>
        <authorList>
            <person name="Arriola M.B."/>
            <person name="Velmurugan N."/>
            <person name="Zhang Y."/>
            <person name="Plunkett M.H."/>
            <person name="Hondzo H."/>
            <person name="Barney B.M."/>
        </authorList>
    </citation>
    <scope>NUCLEOTIDE SEQUENCE [LARGE SCALE GENOMIC DNA]</scope>
    <source>
        <strain evidence="17">UTEX 1602</strain>
    </source>
</reference>
<keyword evidence="2 11" id="KW-0813">Transport</keyword>
<evidence type="ECO:0000256" key="8">
    <source>
        <dbReference type="ARBA" id="ARBA00023065"/>
    </source>
</evidence>
<dbReference type="InterPro" id="IPR016449">
    <property type="entry name" value="K_chnl_inward-rec_Kir"/>
</dbReference>
<evidence type="ECO:0000256" key="3">
    <source>
        <dbReference type="ARBA" id="ARBA00022538"/>
    </source>
</evidence>
<evidence type="ECO:0000259" key="14">
    <source>
        <dbReference type="Pfam" id="PF01007"/>
    </source>
</evidence>
<evidence type="ECO:0000256" key="9">
    <source>
        <dbReference type="ARBA" id="ARBA00023136"/>
    </source>
</evidence>
<dbReference type="GO" id="GO:0034765">
    <property type="term" value="P:regulation of monoatomic ion transmembrane transport"/>
    <property type="evidence" value="ECO:0007669"/>
    <property type="project" value="TreeGrafter"/>
</dbReference>
<gene>
    <name evidence="16" type="ORF">C2E21_4486</name>
</gene>
<dbReference type="GO" id="GO:0005242">
    <property type="term" value="F:inward rectifier potassium channel activity"/>
    <property type="evidence" value="ECO:0007669"/>
    <property type="project" value="InterPro"/>
</dbReference>
<comment type="similarity">
    <text evidence="11">Belongs to the inward rectifier-type potassium channel (TC 1.A.2.1) family.</text>
</comment>
<evidence type="ECO:0000256" key="13">
    <source>
        <dbReference type="SAM" id="Phobius"/>
    </source>
</evidence>
<evidence type="ECO:0000256" key="5">
    <source>
        <dbReference type="ARBA" id="ARBA00022882"/>
    </source>
</evidence>
<keyword evidence="10 11" id="KW-0407">Ion channel</keyword>
<feature type="domain" description="Inward rectifier potassium channel C-terminal" evidence="15">
    <location>
        <begin position="513"/>
        <end position="599"/>
    </location>
</feature>
<evidence type="ECO:0000256" key="10">
    <source>
        <dbReference type="ARBA" id="ARBA00023303"/>
    </source>
</evidence>
<evidence type="ECO:0000256" key="2">
    <source>
        <dbReference type="ARBA" id="ARBA00022448"/>
    </source>
</evidence>
<evidence type="ECO:0000313" key="17">
    <source>
        <dbReference type="Proteomes" id="UP000239899"/>
    </source>
</evidence>
<evidence type="ECO:0000256" key="7">
    <source>
        <dbReference type="ARBA" id="ARBA00022989"/>
    </source>
</evidence>
<feature type="transmembrane region" description="Helical" evidence="13">
    <location>
        <begin position="219"/>
        <end position="244"/>
    </location>
</feature>
<dbReference type="PANTHER" id="PTHR11767">
    <property type="entry name" value="INWARD RECTIFIER POTASSIUM CHANNEL"/>
    <property type="match status" value="1"/>
</dbReference>
<feature type="region of interest" description="Disordered" evidence="12">
    <location>
        <begin position="654"/>
        <end position="729"/>
    </location>
</feature>
<dbReference type="InterPro" id="IPR014756">
    <property type="entry name" value="Ig_E-set"/>
</dbReference>
<keyword evidence="8 11" id="KW-0406">Ion transport</keyword>
<organism evidence="16 17">
    <name type="scientific">Chlorella sorokiniana</name>
    <name type="common">Freshwater green alga</name>
    <dbReference type="NCBI Taxonomy" id="3076"/>
    <lineage>
        <taxon>Eukaryota</taxon>
        <taxon>Viridiplantae</taxon>
        <taxon>Chlorophyta</taxon>
        <taxon>core chlorophytes</taxon>
        <taxon>Trebouxiophyceae</taxon>
        <taxon>Chlorellales</taxon>
        <taxon>Chlorellaceae</taxon>
        <taxon>Chlorella clade</taxon>
        <taxon>Chlorella</taxon>
    </lineage>
</organism>
<dbReference type="InterPro" id="IPR040445">
    <property type="entry name" value="Kir_TM"/>
</dbReference>
<feature type="compositionally biased region" description="Low complexity" evidence="12">
    <location>
        <begin position="10"/>
        <end position="25"/>
    </location>
</feature>
<evidence type="ECO:0000256" key="12">
    <source>
        <dbReference type="SAM" id="MobiDB-lite"/>
    </source>
</evidence>
<feature type="transmembrane region" description="Helical" evidence="13">
    <location>
        <begin position="897"/>
        <end position="915"/>
    </location>
</feature>
<dbReference type="AlphaFoldDB" id="A0A2P6TRZ7"/>
<dbReference type="STRING" id="3076.A0A2P6TRZ7"/>
<dbReference type="Pfam" id="PF01007">
    <property type="entry name" value="IRK"/>
    <property type="match status" value="1"/>
</dbReference>
<dbReference type="GO" id="GO:0034702">
    <property type="term" value="C:monoatomic ion channel complex"/>
    <property type="evidence" value="ECO:0007669"/>
    <property type="project" value="UniProtKB-KW"/>
</dbReference>
<evidence type="ECO:0000256" key="4">
    <source>
        <dbReference type="ARBA" id="ARBA00022692"/>
    </source>
</evidence>
<feature type="transmembrane region" description="Helical" evidence="13">
    <location>
        <begin position="154"/>
        <end position="175"/>
    </location>
</feature>
<dbReference type="InterPro" id="IPR013518">
    <property type="entry name" value="K_chnl_inward-rec_Kir_cyto"/>
</dbReference>
<evidence type="ECO:0000256" key="1">
    <source>
        <dbReference type="ARBA" id="ARBA00004141"/>
    </source>
</evidence>
<dbReference type="Pfam" id="PF17655">
    <property type="entry name" value="IRK_C"/>
    <property type="match status" value="2"/>
</dbReference>
<feature type="transmembrane region" description="Helical" evidence="13">
    <location>
        <begin position="841"/>
        <end position="860"/>
    </location>
</feature>
<comment type="subcellular location">
    <subcellularLocation>
        <location evidence="1 11">Membrane</location>
        <topology evidence="1 11">Multi-pass membrane protein</topology>
    </subcellularLocation>
</comment>
<keyword evidence="17" id="KW-1185">Reference proteome</keyword>
<evidence type="ECO:0000313" key="16">
    <source>
        <dbReference type="EMBL" id="PRW56843.1"/>
    </source>
</evidence>
<evidence type="ECO:0000256" key="6">
    <source>
        <dbReference type="ARBA" id="ARBA00022958"/>
    </source>
</evidence>
<dbReference type="Gene3D" id="1.10.287.70">
    <property type="match status" value="1"/>
</dbReference>
<protein>
    <submittedName>
        <fullName evidence="16">G-activated inward rectifier potassium channel 2</fullName>
    </submittedName>
</protein>
<keyword evidence="7 13" id="KW-1133">Transmembrane helix</keyword>
<feature type="transmembrane region" description="Helical" evidence="13">
    <location>
        <begin position="187"/>
        <end position="207"/>
    </location>
</feature>
<feature type="domain" description="Inward rectifier potassium channel C-terminal" evidence="15">
    <location>
        <begin position="258"/>
        <end position="414"/>
    </location>
</feature>
<dbReference type="PANTHER" id="PTHR11767:SF102">
    <property type="entry name" value="INWARDLY RECTIFYING POTASSIUM CHANNEL 1, ISOFORM F"/>
    <property type="match status" value="1"/>
</dbReference>
<dbReference type="Gene3D" id="2.60.40.1400">
    <property type="entry name" value="G protein-activated inward rectifier potassium channel 1"/>
    <property type="match status" value="2"/>
</dbReference>